<evidence type="ECO:0000313" key="6">
    <source>
        <dbReference type="EMBL" id="MDY0410238.1"/>
    </source>
</evidence>
<evidence type="ECO:0000256" key="5">
    <source>
        <dbReference type="SAM" id="Phobius"/>
    </source>
</evidence>
<keyword evidence="2 5" id="KW-0812">Transmembrane</keyword>
<evidence type="ECO:0000313" key="7">
    <source>
        <dbReference type="Proteomes" id="UP001275315"/>
    </source>
</evidence>
<comment type="caution">
    <text evidence="6">The sequence shown here is derived from an EMBL/GenBank/DDBJ whole genome shotgun (WGS) entry which is preliminary data.</text>
</comment>
<feature type="transmembrane region" description="Helical" evidence="5">
    <location>
        <begin position="224"/>
        <end position="244"/>
    </location>
</feature>
<sequence>MESGFRGYHPYVQFLYYIYTGALAFYFNHPLFLCTAFLLIVFVNISHDRGLALKQWIPALFIMATIIIVLNPFLVSRGTNILFYFRGKQVTLEATIYGVTMALSIALILLIFVSFNLILNGNRFLYIFSKFLPRTAFLIMLAIRFVPLLKRRLQEITAVQRIRGISMVEGSIIKRAKTGMVFTQILLTWSLEEAIQTADSMKSRGYGIGRKSTYIPFQITKRDWGWLLTLSLLFIICISGGLLGYGKILIYPKLGTLHIYSLDWFLYICMIMLYSFPILVEGREQLRWR</sequence>
<keyword evidence="3 5" id="KW-1133">Transmembrane helix</keyword>
<evidence type="ECO:0000256" key="3">
    <source>
        <dbReference type="ARBA" id="ARBA00022989"/>
    </source>
</evidence>
<feature type="transmembrane region" description="Helical" evidence="5">
    <location>
        <begin position="124"/>
        <end position="146"/>
    </location>
</feature>
<feature type="transmembrane region" description="Helical" evidence="5">
    <location>
        <begin position="55"/>
        <end position="75"/>
    </location>
</feature>
<evidence type="ECO:0000256" key="4">
    <source>
        <dbReference type="ARBA" id="ARBA00023136"/>
    </source>
</evidence>
<dbReference type="Pfam" id="PF02361">
    <property type="entry name" value="CbiQ"/>
    <property type="match status" value="1"/>
</dbReference>
<dbReference type="InterPro" id="IPR003339">
    <property type="entry name" value="ABC/ECF_trnsptr_transmembrane"/>
</dbReference>
<feature type="transmembrane region" description="Helical" evidence="5">
    <location>
        <begin position="264"/>
        <end position="280"/>
    </location>
</feature>
<dbReference type="RefSeq" id="WP_320381110.1">
    <property type="nucleotide sequence ID" value="NZ_JAWDIQ010000003.1"/>
</dbReference>
<evidence type="ECO:0000256" key="2">
    <source>
        <dbReference type="ARBA" id="ARBA00022692"/>
    </source>
</evidence>
<name>A0ABU5CV37_9BACI</name>
<keyword evidence="7" id="KW-1185">Reference proteome</keyword>
<proteinExistence type="predicted"/>
<organism evidence="6 7">
    <name type="scientific">Paracerasibacillus soli</name>
    <dbReference type="NCBI Taxonomy" id="480284"/>
    <lineage>
        <taxon>Bacteria</taxon>
        <taxon>Bacillati</taxon>
        <taxon>Bacillota</taxon>
        <taxon>Bacilli</taxon>
        <taxon>Bacillales</taxon>
        <taxon>Bacillaceae</taxon>
        <taxon>Paracerasibacillus</taxon>
    </lineage>
</organism>
<evidence type="ECO:0000256" key="1">
    <source>
        <dbReference type="ARBA" id="ARBA00004141"/>
    </source>
</evidence>
<dbReference type="CDD" id="cd16914">
    <property type="entry name" value="EcfT"/>
    <property type="match status" value="1"/>
</dbReference>
<reference evidence="6 7" key="1">
    <citation type="submission" date="2023-10" db="EMBL/GenBank/DDBJ databases">
        <title>Virgibacillus soli CC-YMP-6 genome.</title>
        <authorList>
            <person name="Miliotis G."/>
            <person name="Sengupta P."/>
            <person name="Hameed A."/>
            <person name="Chuvochina M."/>
            <person name="Mcdonagh F."/>
            <person name="Simpson A.C."/>
            <person name="Singh N.K."/>
            <person name="Rekha P.D."/>
            <person name="Raman K."/>
            <person name="Hugenholtz P."/>
            <person name="Venkateswaran K."/>
        </authorList>
    </citation>
    <scope>NUCLEOTIDE SEQUENCE [LARGE SCALE GENOMIC DNA]</scope>
    <source>
        <strain evidence="6 7">CC-YMP-6</strain>
    </source>
</reference>
<accession>A0ABU5CV37</accession>
<gene>
    <name evidence="6" type="ORF">RWD45_18895</name>
</gene>
<feature type="transmembrane region" description="Helical" evidence="5">
    <location>
        <begin position="96"/>
        <end position="118"/>
    </location>
</feature>
<dbReference type="PANTHER" id="PTHR33514:SF13">
    <property type="entry name" value="PROTEIN ABCI12, CHLOROPLASTIC"/>
    <property type="match status" value="1"/>
</dbReference>
<dbReference type="EMBL" id="JAWDIQ010000003">
    <property type="protein sequence ID" value="MDY0410238.1"/>
    <property type="molecule type" value="Genomic_DNA"/>
</dbReference>
<dbReference type="Proteomes" id="UP001275315">
    <property type="component" value="Unassembled WGS sequence"/>
</dbReference>
<protein>
    <submittedName>
        <fullName evidence="6">Energy-coupling factor transporter transmembrane component T</fullName>
    </submittedName>
</protein>
<dbReference type="PANTHER" id="PTHR33514">
    <property type="entry name" value="PROTEIN ABCI12, CHLOROPLASTIC"/>
    <property type="match status" value="1"/>
</dbReference>
<comment type="subcellular location">
    <subcellularLocation>
        <location evidence="1">Membrane</location>
        <topology evidence="1">Multi-pass membrane protein</topology>
    </subcellularLocation>
</comment>
<feature type="transmembrane region" description="Helical" evidence="5">
    <location>
        <begin position="14"/>
        <end position="43"/>
    </location>
</feature>
<keyword evidence="4 5" id="KW-0472">Membrane</keyword>